<comment type="caution">
    <text evidence="6">The sequence shown here is derived from an EMBL/GenBank/DDBJ whole genome shotgun (WGS) entry which is preliminary data.</text>
</comment>
<feature type="compositionally biased region" description="Basic residues" evidence="5">
    <location>
        <begin position="889"/>
        <end position="900"/>
    </location>
</feature>
<evidence type="ECO:0000256" key="4">
    <source>
        <dbReference type="SAM" id="Coils"/>
    </source>
</evidence>
<feature type="region of interest" description="Disordered" evidence="5">
    <location>
        <begin position="877"/>
        <end position="900"/>
    </location>
</feature>
<organism evidence="6 7">
    <name type="scientific">Boletus reticuloceps</name>
    <dbReference type="NCBI Taxonomy" id="495285"/>
    <lineage>
        <taxon>Eukaryota</taxon>
        <taxon>Fungi</taxon>
        <taxon>Dikarya</taxon>
        <taxon>Basidiomycota</taxon>
        <taxon>Agaricomycotina</taxon>
        <taxon>Agaricomycetes</taxon>
        <taxon>Agaricomycetidae</taxon>
        <taxon>Boletales</taxon>
        <taxon>Boletineae</taxon>
        <taxon>Boletaceae</taxon>
        <taxon>Boletoideae</taxon>
        <taxon>Boletus</taxon>
    </lineage>
</organism>
<dbReference type="InterPro" id="IPR009068">
    <property type="entry name" value="uS15_NS1_RNA-bd_sf"/>
</dbReference>
<dbReference type="GO" id="GO:1990904">
    <property type="term" value="C:ribonucleoprotein complex"/>
    <property type="evidence" value="ECO:0007669"/>
    <property type="project" value="UniProtKB-KW"/>
</dbReference>
<feature type="region of interest" description="Disordered" evidence="5">
    <location>
        <begin position="1289"/>
        <end position="1313"/>
    </location>
</feature>
<dbReference type="InterPro" id="IPR005290">
    <property type="entry name" value="Ribosomal_uS15_bac-type"/>
</dbReference>
<keyword evidence="3" id="KW-0687">Ribonucleoprotein</keyword>
<dbReference type="SMART" id="SM01387">
    <property type="entry name" value="Ribosomal_S15"/>
    <property type="match status" value="1"/>
</dbReference>
<dbReference type="Pfam" id="PF00312">
    <property type="entry name" value="Ribosomal_S15"/>
    <property type="match status" value="1"/>
</dbReference>
<dbReference type="OrthoDB" id="3208495at2759"/>
<keyword evidence="2" id="KW-0689">Ribosomal protein</keyword>
<dbReference type="InterPro" id="IPR000589">
    <property type="entry name" value="Ribosomal_uS15"/>
</dbReference>
<dbReference type="EMBL" id="JAGFBS010000002">
    <property type="protein sequence ID" value="KAG6380707.1"/>
    <property type="molecule type" value="Genomic_DNA"/>
</dbReference>
<evidence type="ECO:0000313" key="7">
    <source>
        <dbReference type="Proteomes" id="UP000683000"/>
    </source>
</evidence>
<evidence type="ECO:0000256" key="2">
    <source>
        <dbReference type="ARBA" id="ARBA00022980"/>
    </source>
</evidence>
<dbReference type="GO" id="GO:0005840">
    <property type="term" value="C:ribosome"/>
    <property type="evidence" value="ECO:0007669"/>
    <property type="project" value="UniProtKB-KW"/>
</dbReference>
<dbReference type="SUPFAM" id="SSF47060">
    <property type="entry name" value="S15/NS1 RNA-binding domain"/>
    <property type="match status" value="1"/>
</dbReference>
<dbReference type="PROSITE" id="PS00362">
    <property type="entry name" value="RIBOSOMAL_S15"/>
    <property type="match status" value="1"/>
</dbReference>
<dbReference type="InterPro" id="IPR041078">
    <property type="entry name" value="Plavaka"/>
</dbReference>
<evidence type="ECO:0000256" key="3">
    <source>
        <dbReference type="ARBA" id="ARBA00023274"/>
    </source>
</evidence>
<dbReference type="PANTHER" id="PTHR23321:SF26">
    <property type="entry name" value="SMALL RIBOSOMAL SUBUNIT PROTEIN US15M"/>
    <property type="match status" value="1"/>
</dbReference>
<feature type="region of interest" description="Disordered" evidence="5">
    <location>
        <begin position="929"/>
        <end position="953"/>
    </location>
</feature>
<dbReference type="GO" id="GO:0005737">
    <property type="term" value="C:cytoplasm"/>
    <property type="evidence" value="ECO:0007669"/>
    <property type="project" value="UniProtKB-ARBA"/>
</dbReference>
<dbReference type="Pfam" id="PF18759">
    <property type="entry name" value="Plavaka"/>
    <property type="match status" value="1"/>
</dbReference>
<protein>
    <submittedName>
        <fullName evidence="6">Uncharacterized protein</fullName>
    </submittedName>
</protein>
<comment type="similarity">
    <text evidence="1">Belongs to the universal ribosomal protein uS15 family.</text>
</comment>
<keyword evidence="7" id="KW-1185">Reference proteome</keyword>
<dbReference type="GO" id="GO:0006412">
    <property type="term" value="P:translation"/>
    <property type="evidence" value="ECO:0007669"/>
    <property type="project" value="InterPro"/>
</dbReference>
<feature type="compositionally biased region" description="Acidic residues" evidence="5">
    <location>
        <begin position="1289"/>
        <end position="1303"/>
    </location>
</feature>
<evidence type="ECO:0000256" key="1">
    <source>
        <dbReference type="ARBA" id="ARBA00008434"/>
    </source>
</evidence>
<feature type="coiled-coil region" evidence="4">
    <location>
        <begin position="1213"/>
        <end position="1250"/>
    </location>
</feature>
<sequence>MDDSRSCLGCQKSFTTLKKLHAHEARCLAYTQWKSRLAQTHQRRKATEDNVENPQPVPHPFGPTGIAGQANLDLATLSSWAPLIFRKDSADNPIESEPGPPGSHAFEQDVPMDESLDADLDAGPSGPALDSEHQISTSQPPDVPPLVTTRSRRPIRLPARYTDYLPTAAGLRHVPSPPPLSPSTRQSSPLPSVDTRPAVEYRTLLNDMGLFRVYQTKPSFVPMGEDDILTFVDAPTLETSTASQPSRPMAIHLIPEPQIMARDNLYSAFSSPSAGLLMCWQYSGTNEKSGAELNRLWSFVTDPQFRASSLDTFNHEREKKLVEKHLREKSNPFHVDHGWKTSSVSILLPHEGTCWPLGERDPSIPTLTVKEIYRRDITDIIVATLQDDIASTYHLTPFKEYWQPDPTTDPIRVFGEAYSSPEWLNLHQSVQSLPREPGDDVERVVIPIMLWSDATQLTNFGNASLWPIYMFFGNQSKYTRGKPTAAACHHIAYIPKLPDGFQDEYVKHFCVGSSDSIYTHCKRELMQEIWKVLLDEKFIKAYKYGLEIKFTDQVVRRGFPRFYTYAADYPEKVLLVCIKFLGVCLCPRCLAEKGQVSQMGTPADMDTRENDVRVDDQSHRRKISRARRYIFERGSGINGAKVKKLLASESLVPTKNAFSERVQSIDQEFNYFLMFVVDLLHEFELGVWKAIFTHLMRILYAVGGTGVQQLNYRYRRVPTFGRGTIRRFHKNASAMSRLASRDFEDLLQCAMPVFEGLLPCEHNDIVLDLLFDLATWHAFAKLRLHTDQTLEFFDAATIYLGRSVRKFERTTCAYYHTTELPQEHAARGRRTAALAAKQGHKISSASSAKVKRLNLSTYKFHALGHYPDTIRRYGTTDNYNTQTGELEHRRAKRRFPRSGKKKDLMIKSMTNQDAIERFIRKVDVARRTLNQQDGDLQPRRARTSPLEHHSIAQSSRTSNDLTTWLGRRQDDPAFRDFLPRLKDHLLARARGLTYDGDEHDFSDNDRYCINIKDNQIYHHALLRVNYTTYDLRREQDTINPLTRPDIMVLSHEDERSHPYWYARVIHIFHVMVQHRENTGSPFSAPMRMNVLFVRWFGRDVNYPSGWSEKRLYRLQFFDQESPSDAFGFLDPDSVVRGIHLIPAFGFNRTDELLGLSQARRMQDEDNSGQDWKYYYVNMFVDRDVFMRFRGGGVGHKMTWDWNQVLCRDPGRPVDDEDSEMEEVAEETARMEEAAEEVAGMEELEAEAVRDDGSDNREEGVGDNVVQEHEEEEFEAWEHVMEHDDVIAVEGDDGTDESEGEEDNPDRVTPDEGEELDDNIYATEGEYVPGLCRHAVSCKASRRHFLSWGIFSRDQDLQCEVTGTVIDASRSVASSSRAELHTSAICLAKRQAPKRTVSKLQAKVDRKHTKDANRLYVVLGSEYNKEDKWTGCDLQKTVLTPDDVYSQDAKPQVLHLPEGELKVPSHLNFGIEGGQEKKLLFEVLPTLTVERGVTTFDEDTVERAKAAMDGELQKANMFARLADLRNANAKGLAYESRRRIIVAFSTPQQPNDTGRPEVQAALMTFRIRNLWSHLLKFRKDVANRRALRQLVHDRAKVLHYLKRLDRDRYEAILPRLGLDKGSVEGELVI</sequence>
<evidence type="ECO:0000256" key="5">
    <source>
        <dbReference type="SAM" id="MobiDB-lite"/>
    </source>
</evidence>
<proteinExistence type="inferred from homology"/>
<gene>
    <name evidence="6" type="ORF">JVT61DRAFT_5085</name>
</gene>
<dbReference type="Gene3D" id="1.10.287.10">
    <property type="entry name" value="S15/NS1, RNA-binding"/>
    <property type="match status" value="1"/>
</dbReference>
<reference evidence="6" key="1">
    <citation type="submission" date="2021-03" db="EMBL/GenBank/DDBJ databases">
        <title>Evolutionary innovations through gain and loss of genes in the ectomycorrhizal Boletales.</title>
        <authorList>
            <person name="Wu G."/>
            <person name="Miyauchi S."/>
            <person name="Morin E."/>
            <person name="Yang Z.-L."/>
            <person name="Xu J."/>
            <person name="Martin F.M."/>
        </authorList>
    </citation>
    <scope>NUCLEOTIDE SEQUENCE</scope>
    <source>
        <strain evidence="6">BR01</strain>
    </source>
</reference>
<name>A0A8I2Z1U3_9AGAM</name>
<keyword evidence="4" id="KW-0175">Coiled coil</keyword>
<dbReference type="Proteomes" id="UP000683000">
    <property type="component" value="Unassembled WGS sequence"/>
</dbReference>
<dbReference type="GO" id="GO:0003735">
    <property type="term" value="F:structural constituent of ribosome"/>
    <property type="evidence" value="ECO:0007669"/>
    <property type="project" value="InterPro"/>
</dbReference>
<dbReference type="PANTHER" id="PTHR23321">
    <property type="entry name" value="RIBOSOMAL PROTEIN S15, BACTERIAL AND ORGANELLAR"/>
    <property type="match status" value="1"/>
</dbReference>
<feature type="region of interest" description="Disordered" evidence="5">
    <location>
        <begin position="169"/>
        <end position="194"/>
    </location>
</feature>
<dbReference type="HAMAP" id="MF_01343_B">
    <property type="entry name" value="Ribosomal_uS15_B"/>
    <property type="match status" value="1"/>
</dbReference>
<accession>A0A8I2Z1U3</accession>
<dbReference type="CDD" id="cd00353">
    <property type="entry name" value="Ribosomal_S15p_S13e"/>
    <property type="match status" value="1"/>
</dbReference>
<evidence type="ECO:0000313" key="6">
    <source>
        <dbReference type="EMBL" id="KAG6380707.1"/>
    </source>
</evidence>
<feature type="region of interest" description="Disordered" evidence="5">
    <location>
        <begin position="115"/>
        <end position="154"/>
    </location>
</feature>